<feature type="compositionally biased region" description="Polar residues" evidence="1">
    <location>
        <begin position="89"/>
        <end position="106"/>
    </location>
</feature>
<proteinExistence type="predicted"/>
<evidence type="ECO:0000313" key="2">
    <source>
        <dbReference type="EMBL" id="GAA2579462.1"/>
    </source>
</evidence>
<dbReference type="EMBL" id="BAAARI010000012">
    <property type="protein sequence ID" value="GAA2579462.1"/>
    <property type="molecule type" value="Genomic_DNA"/>
</dbReference>
<comment type="caution">
    <text evidence="2">The sequence shown here is derived from an EMBL/GenBank/DDBJ whole genome shotgun (WGS) entry which is preliminary data.</text>
</comment>
<keyword evidence="3" id="KW-1185">Reference proteome</keyword>
<feature type="compositionally biased region" description="Basic residues" evidence="1">
    <location>
        <begin position="7"/>
        <end position="18"/>
    </location>
</feature>
<protein>
    <submittedName>
        <fullName evidence="2">Uncharacterized protein</fullName>
    </submittedName>
</protein>
<dbReference type="Proteomes" id="UP001500274">
    <property type="component" value="Unassembled WGS sequence"/>
</dbReference>
<sequence length="106" mass="12227">MYDPRARRTKPRRIRSPVRRSVPAGQVRAPRMRYRPPRSADEGREEGDRSRDEILTPEPYGGVGVRRLLDLDEVPHHIPRSARFPRASYPNTSTPKPDTTPRTSSR</sequence>
<reference evidence="2 3" key="1">
    <citation type="journal article" date="2019" name="Int. J. Syst. Evol. Microbiol.">
        <title>The Global Catalogue of Microorganisms (GCM) 10K type strain sequencing project: providing services to taxonomists for standard genome sequencing and annotation.</title>
        <authorList>
            <consortium name="The Broad Institute Genomics Platform"/>
            <consortium name="The Broad Institute Genome Sequencing Center for Infectious Disease"/>
            <person name="Wu L."/>
            <person name="Ma J."/>
        </authorList>
    </citation>
    <scope>NUCLEOTIDE SEQUENCE [LARGE SCALE GENOMIC DNA]</scope>
    <source>
        <strain evidence="2 3">JCM 16365</strain>
    </source>
</reference>
<feature type="region of interest" description="Disordered" evidence="1">
    <location>
        <begin position="1"/>
        <end position="61"/>
    </location>
</feature>
<gene>
    <name evidence="2" type="ORF">GCM10009862_18360</name>
</gene>
<feature type="compositionally biased region" description="Basic and acidic residues" evidence="1">
    <location>
        <begin position="38"/>
        <end position="54"/>
    </location>
</feature>
<organism evidence="2 3">
    <name type="scientific">Microbacterium binotii</name>
    <dbReference type="NCBI Taxonomy" id="462710"/>
    <lineage>
        <taxon>Bacteria</taxon>
        <taxon>Bacillati</taxon>
        <taxon>Actinomycetota</taxon>
        <taxon>Actinomycetes</taxon>
        <taxon>Micrococcales</taxon>
        <taxon>Microbacteriaceae</taxon>
        <taxon>Microbacterium</taxon>
    </lineage>
</organism>
<feature type="region of interest" description="Disordered" evidence="1">
    <location>
        <begin position="79"/>
        <end position="106"/>
    </location>
</feature>
<accession>A0ABN3PHE2</accession>
<evidence type="ECO:0000256" key="1">
    <source>
        <dbReference type="SAM" id="MobiDB-lite"/>
    </source>
</evidence>
<name>A0ABN3PHE2_9MICO</name>
<evidence type="ECO:0000313" key="3">
    <source>
        <dbReference type="Proteomes" id="UP001500274"/>
    </source>
</evidence>